<dbReference type="GO" id="GO:0006829">
    <property type="term" value="P:zinc ion transport"/>
    <property type="evidence" value="ECO:0007669"/>
    <property type="project" value="UniProtKB-KW"/>
</dbReference>
<dbReference type="InterPro" id="IPR050492">
    <property type="entry name" value="Bact_metal-bind_prot9"/>
</dbReference>
<dbReference type="CDD" id="cd01019">
    <property type="entry name" value="ZnuA"/>
    <property type="match status" value="1"/>
</dbReference>
<dbReference type="InterPro" id="IPR035520">
    <property type="entry name" value="ZnuA"/>
</dbReference>
<dbReference type="GO" id="GO:0042597">
    <property type="term" value="C:periplasmic space"/>
    <property type="evidence" value="ECO:0007669"/>
    <property type="project" value="UniProtKB-SubCell"/>
</dbReference>
<evidence type="ECO:0000256" key="5">
    <source>
        <dbReference type="ARBA" id="ARBA00022723"/>
    </source>
</evidence>
<accession>A0AAE3VSH2</accession>
<evidence type="ECO:0000256" key="4">
    <source>
        <dbReference type="ARBA" id="ARBA00022448"/>
    </source>
</evidence>
<keyword evidence="8" id="KW-0862">Zinc</keyword>
<comment type="similarity">
    <text evidence="2">Belongs to the bacterial solute-binding protein 9 family.</text>
</comment>
<evidence type="ECO:0000256" key="7">
    <source>
        <dbReference type="ARBA" id="ARBA00022764"/>
    </source>
</evidence>
<keyword evidence="7" id="KW-0574">Periplasm</keyword>
<evidence type="ECO:0000256" key="6">
    <source>
        <dbReference type="ARBA" id="ARBA00022729"/>
    </source>
</evidence>
<feature type="chain" id="PRO_5042099860" description="High-affinity zinc uptake system protein ZnuA" evidence="13">
    <location>
        <begin position="22"/>
        <end position="356"/>
    </location>
</feature>
<protein>
    <recommendedName>
        <fullName evidence="3">High-affinity zinc uptake system protein ZnuA</fullName>
    </recommendedName>
</protein>
<dbReference type="RefSeq" id="WP_306887228.1">
    <property type="nucleotide sequence ID" value="NZ_JAUSUL010000005.1"/>
</dbReference>
<keyword evidence="9" id="KW-0864">Zinc transport</keyword>
<evidence type="ECO:0000256" key="12">
    <source>
        <dbReference type="SAM" id="MobiDB-lite"/>
    </source>
</evidence>
<evidence type="ECO:0000256" key="13">
    <source>
        <dbReference type="SAM" id="SignalP"/>
    </source>
</evidence>
<dbReference type="SUPFAM" id="SSF53807">
    <property type="entry name" value="Helical backbone' metal receptor"/>
    <property type="match status" value="1"/>
</dbReference>
<evidence type="ECO:0000256" key="9">
    <source>
        <dbReference type="ARBA" id="ARBA00022906"/>
    </source>
</evidence>
<comment type="caution">
    <text evidence="14">The sequence shown here is derived from an EMBL/GenBank/DDBJ whole genome shotgun (WGS) entry which is preliminary data.</text>
</comment>
<feature type="signal peptide" evidence="13">
    <location>
        <begin position="1"/>
        <end position="21"/>
    </location>
</feature>
<keyword evidence="6 13" id="KW-0732">Signal</keyword>
<keyword evidence="4" id="KW-0813">Transport</keyword>
<dbReference type="Gene3D" id="3.40.50.1980">
    <property type="entry name" value="Nitrogenase molybdenum iron protein domain"/>
    <property type="match status" value="3"/>
</dbReference>
<dbReference type="PANTHER" id="PTHR42953">
    <property type="entry name" value="HIGH-AFFINITY ZINC UPTAKE SYSTEM PROTEIN ZNUA-RELATED"/>
    <property type="match status" value="1"/>
</dbReference>
<evidence type="ECO:0000313" key="15">
    <source>
        <dbReference type="Proteomes" id="UP001229244"/>
    </source>
</evidence>
<dbReference type="InterPro" id="IPR006127">
    <property type="entry name" value="ZnuA-like"/>
</dbReference>
<evidence type="ECO:0000256" key="10">
    <source>
        <dbReference type="ARBA" id="ARBA00023065"/>
    </source>
</evidence>
<proteinExistence type="inferred from homology"/>
<keyword evidence="10" id="KW-0406">Ion transport</keyword>
<organism evidence="14 15">
    <name type="scientific">Amorphus orientalis</name>
    <dbReference type="NCBI Taxonomy" id="649198"/>
    <lineage>
        <taxon>Bacteria</taxon>
        <taxon>Pseudomonadati</taxon>
        <taxon>Pseudomonadota</taxon>
        <taxon>Alphaproteobacteria</taxon>
        <taxon>Hyphomicrobiales</taxon>
        <taxon>Amorphaceae</taxon>
        <taxon>Amorphus</taxon>
    </lineage>
</organism>
<dbReference type="AlphaFoldDB" id="A0AAE3VSH2"/>
<comment type="subcellular location">
    <subcellularLocation>
        <location evidence="1">Periplasm</location>
    </subcellularLocation>
</comment>
<dbReference type="PANTHER" id="PTHR42953:SF3">
    <property type="entry name" value="HIGH-AFFINITY ZINC UPTAKE SYSTEM PROTEIN ZNUA"/>
    <property type="match status" value="1"/>
</dbReference>
<feature type="compositionally biased region" description="Basic and acidic residues" evidence="12">
    <location>
        <begin position="121"/>
        <end position="187"/>
    </location>
</feature>
<dbReference type="Proteomes" id="UP001229244">
    <property type="component" value="Unassembled WGS sequence"/>
</dbReference>
<dbReference type="EMBL" id="JAUSUL010000005">
    <property type="protein sequence ID" value="MDQ0317311.1"/>
    <property type="molecule type" value="Genomic_DNA"/>
</dbReference>
<sequence length="356" mass="38273">MKRISLHFAGAVLLAPGLAYADPPKVTTDVPPVHSLVAQVMQGVGEPSLILPPGASPHGYAMRPSEAARLSDADMVFWVGPELTPWLERSIDSLAADATSVALIDAPGTRTLSFREGATFEPHDHDHGDHGHDEEHGHEAHDHEHGEDHAQEADHGHGDEHSHGDQHGNEHGDEHAEAHGHDHEGFDPHAWLSPDNARVWLDVIAEKLAEADPENAATYRENAEKGKHGLDTLTAQIDGRLAPVRGEPFVVFHDAYHYFEESFDIEATAAVSLSDASTPGPARVEEVRDRIRDVDAVCVFTEPQFPSSLVDTVVEGTAARTGTLDPIGVDLEPGPALYGALLNGLADNMVACLKAD</sequence>
<dbReference type="Pfam" id="PF01297">
    <property type="entry name" value="ZnuA"/>
    <property type="match status" value="1"/>
</dbReference>
<reference evidence="14" key="1">
    <citation type="submission" date="2023-07" db="EMBL/GenBank/DDBJ databases">
        <title>Genomic Encyclopedia of Type Strains, Phase IV (KMG-IV): sequencing the most valuable type-strain genomes for metagenomic binning, comparative biology and taxonomic classification.</title>
        <authorList>
            <person name="Goeker M."/>
        </authorList>
    </citation>
    <scope>NUCLEOTIDE SEQUENCE</scope>
    <source>
        <strain evidence="14">DSM 21202</strain>
    </source>
</reference>
<feature type="region of interest" description="Disordered" evidence="12">
    <location>
        <begin position="119"/>
        <end position="190"/>
    </location>
</feature>
<gene>
    <name evidence="14" type="ORF">J2S73_003795</name>
</gene>
<evidence type="ECO:0000256" key="8">
    <source>
        <dbReference type="ARBA" id="ARBA00022833"/>
    </source>
</evidence>
<dbReference type="GO" id="GO:0046872">
    <property type="term" value="F:metal ion binding"/>
    <property type="evidence" value="ECO:0007669"/>
    <property type="project" value="UniProtKB-KW"/>
</dbReference>
<keyword evidence="15" id="KW-1185">Reference proteome</keyword>
<name>A0AAE3VSH2_9HYPH</name>
<evidence type="ECO:0000256" key="2">
    <source>
        <dbReference type="ARBA" id="ARBA00011028"/>
    </source>
</evidence>
<evidence type="ECO:0000313" key="14">
    <source>
        <dbReference type="EMBL" id="MDQ0317311.1"/>
    </source>
</evidence>
<keyword evidence="11" id="KW-1015">Disulfide bond</keyword>
<evidence type="ECO:0000256" key="11">
    <source>
        <dbReference type="ARBA" id="ARBA00023157"/>
    </source>
</evidence>
<keyword evidence="5" id="KW-0479">Metal-binding</keyword>
<evidence type="ECO:0000256" key="3">
    <source>
        <dbReference type="ARBA" id="ARBA00015915"/>
    </source>
</evidence>
<evidence type="ECO:0000256" key="1">
    <source>
        <dbReference type="ARBA" id="ARBA00004418"/>
    </source>
</evidence>